<feature type="signal peptide" evidence="2">
    <location>
        <begin position="1"/>
        <end position="21"/>
    </location>
</feature>
<keyword evidence="4" id="KW-1185">Reference proteome</keyword>
<feature type="region of interest" description="Disordered" evidence="1">
    <location>
        <begin position="83"/>
        <end position="126"/>
    </location>
</feature>
<dbReference type="EMBL" id="MU006304">
    <property type="protein sequence ID" value="KAF2850875.1"/>
    <property type="molecule type" value="Genomic_DNA"/>
</dbReference>
<reference evidence="3" key="1">
    <citation type="submission" date="2020-01" db="EMBL/GenBank/DDBJ databases">
        <authorList>
            <consortium name="DOE Joint Genome Institute"/>
            <person name="Haridas S."/>
            <person name="Albert R."/>
            <person name="Binder M."/>
            <person name="Bloem J."/>
            <person name="Labutti K."/>
            <person name="Salamov A."/>
            <person name="Andreopoulos B."/>
            <person name="Baker S.E."/>
            <person name="Barry K."/>
            <person name="Bills G."/>
            <person name="Bluhm B.H."/>
            <person name="Cannon C."/>
            <person name="Castanera R."/>
            <person name="Culley D.E."/>
            <person name="Daum C."/>
            <person name="Ezra D."/>
            <person name="Gonzalez J.B."/>
            <person name="Henrissat B."/>
            <person name="Kuo A."/>
            <person name="Liang C."/>
            <person name="Lipzen A."/>
            <person name="Lutzoni F."/>
            <person name="Magnuson J."/>
            <person name="Mondo S."/>
            <person name="Nolan M."/>
            <person name="Ohm R."/>
            <person name="Pangilinan J."/>
            <person name="Park H.-J."/>
            <person name="Ramirez L."/>
            <person name="Alfaro M."/>
            <person name="Sun H."/>
            <person name="Tritt A."/>
            <person name="Yoshinaga Y."/>
            <person name="Zwiers L.-H."/>
            <person name="Turgeon B.G."/>
            <person name="Goodwin S.B."/>
            <person name="Spatafora J.W."/>
            <person name="Crous P.W."/>
            <person name="Grigoriev I.V."/>
        </authorList>
    </citation>
    <scope>NUCLEOTIDE SEQUENCE</scope>
    <source>
        <strain evidence="3">IPT5</strain>
    </source>
</reference>
<evidence type="ECO:0000256" key="2">
    <source>
        <dbReference type="SAM" id="SignalP"/>
    </source>
</evidence>
<organism evidence="3 4">
    <name type="scientific">Plenodomus tracheiphilus IPT5</name>
    <dbReference type="NCBI Taxonomy" id="1408161"/>
    <lineage>
        <taxon>Eukaryota</taxon>
        <taxon>Fungi</taxon>
        <taxon>Dikarya</taxon>
        <taxon>Ascomycota</taxon>
        <taxon>Pezizomycotina</taxon>
        <taxon>Dothideomycetes</taxon>
        <taxon>Pleosporomycetidae</taxon>
        <taxon>Pleosporales</taxon>
        <taxon>Pleosporineae</taxon>
        <taxon>Leptosphaeriaceae</taxon>
        <taxon>Plenodomus</taxon>
    </lineage>
</organism>
<keyword evidence="2" id="KW-0732">Signal</keyword>
<dbReference type="OrthoDB" id="3776817at2759"/>
<name>A0A6A7B935_9PLEO</name>
<gene>
    <name evidence="3" type="ORF">T440DRAFT_396100</name>
</gene>
<protein>
    <submittedName>
        <fullName evidence="3">Uncharacterized protein</fullName>
    </submittedName>
</protein>
<sequence>MTIINMLFVYLSTAFIALAAASEDWTNPKDVLLNPRGQKVCMQQCGTRELLCPEAFFREQNGPCYRCCSTWGETVIRIECKDRHSKNSSDSKLTNGWAGNATTSSMRGAASGILTNSTDAHPTEYR</sequence>
<accession>A0A6A7B935</accession>
<evidence type="ECO:0000313" key="4">
    <source>
        <dbReference type="Proteomes" id="UP000799423"/>
    </source>
</evidence>
<feature type="chain" id="PRO_5025456799" evidence="2">
    <location>
        <begin position="22"/>
        <end position="126"/>
    </location>
</feature>
<evidence type="ECO:0000256" key="1">
    <source>
        <dbReference type="SAM" id="MobiDB-lite"/>
    </source>
</evidence>
<evidence type="ECO:0000313" key="3">
    <source>
        <dbReference type="EMBL" id="KAF2850875.1"/>
    </source>
</evidence>
<proteinExistence type="predicted"/>
<dbReference type="Proteomes" id="UP000799423">
    <property type="component" value="Unassembled WGS sequence"/>
</dbReference>
<dbReference type="AlphaFoldDB" id="A0A6A7B935"/>